<organism evidence="3 4">
    <name type="scientific">Treponema primitia (strain ATCC BAA-887 / DSM 12427 / ZAS-2)</name>
    <dbReference type="NCBI Taxonomy" id="545694"/>
    <lineage>
        <taxon>Bacteria</taxon>
        <taxon>Pseudomonadati</taxon>
        <taxon>Spirochaetota</taxon>
        <taxon>Spirochaetia</taxon>
        <taxon>Spirochaetales</taxon>
        <taxon>Treponemataceae</taxon>
        <taxon>Treponema</taxon>
    </lineage>
</organism>
<dbReference type="PROSITE" id="PS51257">
    <property type="entry name" value="PROKAR_LIPOPROTEIN"/>
    <property type="match status" value="1"/>
</dbReference>
<evidence type="ECO:0000313" key="4">
    <source>
        <dbReference type="Proteomes" id="UP000009223"/>
    </source>
</evidence>
<accession>F5YH85</accession>
<dbReference type="AlphaFoldDB" id="F5YH85"/>
<keyword evidence="4" id="KW-1185">Reference proteome</keyword>
<dbReference type="EMBL" id="CP001843">
    <property type="protein sequence ID" value="AEF86282.1"/>
    <property type="molecule type" value="Genomic_DNA"/>
</dbReference>
<sequence length="714" mass="72663">MKKFQFSGRLAKSTMLAALAVTLFFTGCPMEPKEDPYTSTDISYTAVQVGGTAGTTDSTGIILIFSAAVTDLTAGDITIVSGTGAATKGTLTGNGTTWAIALSAVTTEGNVTVFIAKLGIEATAKPVAVYKADEVADITYTAVQTGGVSGTTDSTGITLTFDAAVTDLTADDITITNGTGAATKGALTGNDTTWTIALSAVPTPGTVNVSITKPGIEITAKPVAVYKAGEVADITYTAVQAGGAPGTTTSTGITLTFVEALTSLTAGDITIANGTGAATKGTLTGGGTTWTIPLTAVAEGNVTVFINKAGIETAAKTVAVYKADISYTAAQVGGTAGTTDSTGIILTFNETVTGLTEGNITIAGGTGAATKGALTGSGTTWTIALTAVTTPGTVTVSITKAGIETAAKTVAVYKTAGSENRNKLTITGISGISGPVFVVLVDELIKDPNVIAGGSASISGGTVTIPLQTISGEELTGDWTGTGSYYMYLWNSVEPSGLHDYVTRNGKINFSTETISVAWSKFVKRVSDEQPPTDEDSFVGYWQGSGGGVLEITEDGNWYYGDDESGTYTVTGTTATGITATLKMLGYPVGTATISGNKLTAHFIGDITETFTKSTNPITTDPTPSSNAFIGVWNAVPGYTAPKGAIATFTGSDWTITLDGNTWSGTYELDDTYGMDHASLKSGGSKVGYANILLSLFIQFSASEYSDLSGAYAK</sequence>
<dbReference type="RefSeq" id="WP_015708952.1">
    <property type="nucleotide sequence ID" value="NC_015578.1"/>
</dbReference>
<name>F5YH85_TREPZ</name>
<dbReference type="Gene3D" id="2.60.40.1220">
    <property type="match status" value="1"/>
</dbReference>
<keyword evidence="1 2" id="KW-0732">Signal</keyword>
<dbReference type="Proteomes" id="UP000009223">
    <property type="component" value="Chromosome"/>
</dbReference>
<dbReference type="eggNOG" id="COG2373">
    <property type="taxonomic scope" value="Bacteria"/>
</dbReference>
<dbReference type="InterPro" id="IPR014755">
    <property type="entry name" value="Cu-Rt/internalin_Ig-like"/>
</dbReference>
<keyword evidence="3" id="KW-0449">Lipoprotein</keyword>
<protein>
    <submittedName>
        <fullName evidence="3">Putative lipoprotein</fullName>
    </submittedName>
</protein>
<reference evidence="3 4" key="2">
    <citation type="journal article" date="2011" name="ISME J.">
        <title>RNA-seq reveals cooperative metabolic interactions between two termite-gut spirochete species in co-culture.</title>
        <authorList>
            <person name="Rosenthal A.Z."/>
            <person name="Matson E.G."/>
            <person name="Eldar A."/>
            <person name="Leadbetter J.R."/>
        </authorList>
    </citation>
    <scope>NUCLEOTIDE SEQUENCE [LARGE SCALE GENOMIC DNA]</scope>
    <source>
        <strain evidence="4">ATCC BAA-887 / DSM 12427 / ZAS-2</strain>
    </source>
</reference>
<proteinExistence type="predicted"/>
<evidence type="ECO:0000256" key="1">
    <source>
        <dbReference type="ARBA" id="ARBA00022729"/>
    </source>
</evidence>
<gene>
    <name evidence="3" type="ordered locus">TREPR_1120</name>
</gene>
<evidence type="ECO:0000256" key="2">
    <source>
        <dbReference type="SAM" id="SignalP"/>
    </source>
</evidence>
<dbReference type="KEGG" id="tpi:TREPR_1120"/>
<dbReference type="STRING" id="545694.TREPR_1120"/>
<feature type="signal peptide" evidence="2">
    <location>
        <begin position="1"/>
        <end position="20"/>
    </location>
</feature>
<reference evidence="4" key="1">
    <citation type="submission" date="2009-12" db="EMBL/GenBank/DDBJ databases">
        <title>Complete sequence of Treponema primitia strain ZAS-2.</title>
        <authorList>
            <person name="Tetu S.G."/>
            <person name="Matson E."/>
            <person name="Ren Q."/>
            <person name="Seshadri R."/>
            <person name="Elbourne L."/>
            <person name="Hassan K.A."/>
            <person name="Durkin A."/>
            <person name="Radune D."/>
            <person name="Mohamoud Y."/>
            <person name="Shay R."/>
            <person name="Jin S."/>
            <person name="Zhang X."/>
            <person name="Lucey K."/>
            <person name="Ballor N.R."/>
            <person name="Ottesen E."/>
            <person name="Rosenthal R."/>
            <person name="Allen A."/>
            <person name="Leadbetter J.R."/>
            <person name="Paulsen I.T."/>
        </authorList>
    </citation>
    <scope>NUCLEOTIDE SEQUENCE [LARGE SCALE GENOMIC DNA]</scope>
    <source>
        <strain evidence="4">ATCC BAA-887 / DSM 12427 / ZAS-2</strain>
    </source>
</reference>
<dbReference type="HOGENOM" id="CLU_386816_0_0_12"/>
<evidence type="ECO:0000313" key="3">
    <source>
        <dbReference type="EMBL" id="AEF86282.1"/>
    </source>
</evidence>
<feature type="chain" id="PRO_5003335995" evidence="2">
    <location>
        <begin position="21"/>
        <end position="714"/>
    </location>
</feature>